<organism evidence="3 4">
    <name type="scientific">Streptomyces boluensis</name>
    <dbReference type="NCBI Taxonomy" id="1775135"/>
    <lineage>
        <taxon>Bacteria</taxon>
        <taxon>Bacillati</taxon>
        <taxon>Actinomycetota</taxon>
        <taxon>Actinomycetes</taxon>
        <taxon>Kitasatosporales</taxon>
        <taxon>Streptomycetaceae</taxon>
        <taxon>Streptomyces</taxon>
    </lineage>
</organism>
<evidence type="ECO:0000256" key="1">
    <source>
        <dbReference type="SAM" id="MobiDB-lite"/>
    </source>
</evidence>
<evidence type="ECO:0008006" key="5">
    <source>
        <dbReference type="Google" id="ProtNLM"/>
    </source>
</evidence>
<dbReference type="AlphaFoldDB" id="A0A964UJ98"/>
<dbReference type="Proteomes" id="UP000598297">
    <property type="component" value="Unassembled WGS sequence"/>
</dbReference>
<sequence>MALLALLTLLLLTAACDAPSPGPRVKPSADGSEDPGRGSSAPSPTDAPDVVGPAPRDLHDVDWAEVPVPGEFCGVPGLVRWNADGEAVATSRTWGKVRLSGGLNVQYGDTDGDGRDEAVVYVGCDDNGATQNTQIQAGYVVFDRLGDDLAAIGSITPQQKSASYLTALVRAEFATGRITVYEKWYRANDAHCCPGGDATTVWTREGNRLTPGDPRVTS</sequence>
<evidence type="ECO:0000256" key="2">
    <source>
        <dbReference type="SAM" id="SignalP"/>
    </source>
</evidence>
<feature type="region of interest" description="Disordered" evidence="1">
    <location>
        <begin position="19"/>
        <end position="57"/>
    </location>
</feature>
<protein>
    <recommendedName>
        <fullName evidence="5">Lipoprotein</fullName>
    </recommendedName>
</protein>
<evidence type="ECO:0000313" key="3">
    <source>
        <dbReference type="EMBL" id="NBE50119.1"/>
    </source>
</evidence>
<name>A0A964UJ98_9ACTN</name>
<keyword evidence="2" id="KW-0732">Signal</keyword>
<dbReference type="EMBL" id="JAAAHS010000005">
    <property type="protein sequence ID" value="NBE50119.1"/>
    <property type="molecule type" value="Genomic_DNA"/>
</dbReference>
<feature type="signal peptide" evidence="2">
    <location>
        <begin position="1"/>
        <end position="18"/>
    </location>
</feature>
<accession>A0A964UJ98</accession>
<gene>
    <name evidence="3" type="ORF">GUY60_01485</name>
</gene>
<comment type="caution">
    <text evidence="3">The sequence shown here is derived from an EMBL/GenBank/DDBJ whole genome shotgun (WGS) entry which is preliminary data.</text>
</comment>
<proteinExistence type="predicted"/>
<evidence type="ECO:0000313" key="4">
    <source>
        <dbReference type="Proteomes" id="UP000598297"/>
    </source>
</evidence>
<feature type="chain" id="PRO_5038476630" description="Lipoprotein" evidence="2">
    <location>
        <begin position="19"/>
        <end position="218"/>
    </location>
</feature>
<dbReference type="OrthoDB" id="4177730at2"/>
<keyword evidence="4" id="KW-1185">Reference proteome</keyword>
<reference evidence="3" key="1">
    <citation type="submission" date="2020-01" db="EMBL/GenBank/DDBJ databases">
        <title>Whole-genome analyses of novel actinobacteria.</title>
        <authorList>
            <person name="Sahin N."/>
        </authorList>
    </citation>
    <scope>NUCLEOTIDE SEQUENCE</scope>
    <source>
        <strain evidence="3">YC537</strain>
    </source>
</reference>